<dbReference type="CDD" id="cd07561">
    <property type="entry name" value="Peptidase_S41_CPP_like"/>
    <property type="match status" value="1"/>
</dbReference>
<dbReference type="KEGG" id="cmr:Cycma_5083"/>
<dbReference type="Pfam" id="PF18294">
    <property type="entry name" value="Pept_S41_N"/>
    <property type="match status" value="1"/>
</dbReference>
<dbReference type="CDD" id="cd00136">
    <property type="entry name" value="PDZ_canonical"/>
    <property type="match status" value="1"/>
</dbReference>
<gene>
    <name evidence="2" type="ordered locus">Cycma_5083</name>
</gene>
<dbReference type="PANTHER" id="PTHR32060">
    <property type="entry name" value="TAIL-SPECIFIC PROTEASE"/>
    <property type="match status" value="1"/>
</dbReference>
<dbReference type="PROSITE" id="PS50106">
    <property type="entry name" value="PDZ"/>
    <property type="match status" value="1"/>
</dbReference>
<dbReference type="GO" id="GO:0008236">
    <property type="term" value="F:serine-type peptidase activity"/>
    <property type="evidence" value="ECO:0007669"/>
    <property type="project" value="InterPro"/>
</dbReference>
<dbReference type="SUPFAM" id="SSF52096">
    <property type="entry name" value="ClpP/crotonase"/>
    <property type="match status" value="1"/>
</dbReference>
<evidence type="ECO:0000313" key="3">
    <source>
        <dbReference type="Proteomes" id="UP000001635"/>
    </source>
</evidence>
<feature type="domain" description="PDZ" evidence="1">
    <location>
        <begin position="87"/>
        <end position="144"/>
    </location>
</feature>
<dbReference type="Proteomes" id="UP000001635">
    <property type="component" value="Chromosome"/>
</dbReference>
<dbReference type="HOGENOM" id="CLU_031949_0_1_10"/>
<protein>
    <submittedName>
        <fullName evidence="2">Peptidase S41</fullName>
    </submittedName>
</protein>
<dbReference type="GO" id="GO:0030288">
    <property type="term" value="C:outer membrane-bounded periplasmic space"/>
    <property type="evidence" value="ECO:0007669"/>
    <property type="project" value="TreeGrafter"/>
</dbReference>
<dbReference type="AlphaFoldDB" id="G0J8G7"/>
<dbReference type="GO" id="GO:0004175">
    <property type="term" value="F:endopeptidase activity"/>
    <property type="evidence" value="ECO:0007669"/>
    <property type="project" value="TreeGrafter"/>
</dbReference>
<evidence type="ECO:0000259" key="1">
    <source>
        <dbReference type="PROSITE" id="PS50106"/>
    </source>
</evidence>
<proteinExistence type="predicted"/>
<dbReference type="InterPro" id="IPR029045">
    <property type="entry name" value="ClpP/crotonase-like_dom_sf"/>
</dbReference>
<dbReference type="Gene3D" id="3.90.226.10">
    <property type="entry name" value="2-enoyl-CoA Hydratase, Chain A, domain 1"/>
    <property type="match status" value="1"/>
</dbReference>
<reference evidence="3" key="1">
    <citation type="submission" date="2011-07" db="EMBL/GenBank/DDBJ databases">
        <title>The complete genome of Cyclobacterium marinum DSM 745.</title>
        <authorList>
            <person name="Lucas S."/>
            <person name="Han J."/>
            <person name="Lapidus A."/>
            <person name="Bruce D."/>
            <person name="Goodwin L."/>
            <person name="Pitluck S."/>
            <person name="Peters L."/>
            <person name="Kyrpides N."/>
            <person name="Mavromatis K."/>
            <person name="Ivanova N."/>
            <person name="Ovchinnikova G."/>
            <person name="Chertkov O."/>
            <person name="Detter J.C."/>
            <person name="Tapia R."/>
            <person name="Han C."/>
            <person name="Land M."/>
            <person name="Hauser L."/>
            <person name="Markowitz V."/>
            <person name="Cheng J.-F."/>
            <person name="Hugenholtz P."/>
            <person name="Woyke T."/>
            <person name="Wu D."/>
            <person name="Tindall B."/>
            <person name="Schuetze A."/>
            <person name="Brambilla E."/>
            <person name="Klenk H.-P."/>
            <person name="Eisen J.A."/>
        </authorList>
    </citation>
    <scope>NUCLEOTIDE SEQUENCE [LARGE SCALE GENOMIC DNA]</scope>
    <source>
        <strain evidence="3">ATCC 25205 / DSM 745 / LMG 13164 / NCIMB 1802</strain>
    </source>
</reference>
<dbReference type="InterPro" id="IPR005151">
    <property type="entry name" value="Tail-specific_protease"/>
</dbReference>
<dbReference type="SMART" id="SM00245">
    <property type="entry name" value="TSPc"/>
    <property type="match status" value="1"/>
</dbReference>
<dbReference type="STRING" id="880070.Cycma_5083"/>
<dbReference type="Gene3D" id="3.30.750.170">
    <property type="match status" value="1"/>
</dbReference>
<dbReference type="MEROPS" id="S41.012"/>
<dbReference type="GO" id="GO:0006508">
    <property type="term" value="P:proteolysis"/>
    <property type="evidence" value="ECO:0007669"/>
    <property type="project" value="InterPro"/>
</dbReference>
<dbReference type="GO" id="GO:0007165">
    <property type="term" value="P:signal transduction"/>
    <property type="evidence" value="ECO:0007669"/>
    <property type="project" value="TreeGrafter"/>
</dbReference>
<dbReference type="InterPro" id="IPR001478">
    <property type="entry name" value="PDZ"/>
</dbReference>
<keyword evidence="3" id="KW-1185">Reference proteome</keyword>
<evidence type="ECO:0000313" key="2">
    <source>
        <dbReference type="EMBL" id="AEL28767.1"/>
    </source>
</evidence>
<accession>G0J8G7</accession>
<dbReference type="Gene3D" id="2.30.42.10">
    <property type="match status" value="1"/>
</dbReference>
<dbReference type="OrthoDB" id="7168509at2"/>
<sequence>MLRAKSILYNAFLTASIFISSCDKNIDEAPQDPNLVKNAIFESMQEWYYWNDQLPTVINTDSYGSNEELLYNLMYLQYDRWSYLTTKEAFEKAFTGQNAGHGFGFGLNSAGELFISFVYENSPAGQDGWQRGWQILEINGQPISVYETDGGYNFDLGESTPGISNSFTFKLPDGSTTTRTSIKDNYQANSVLHKEVIDQGGEKIGYWVYNSFKATADVSPTKSVEVEETLRYFEEANINELIIDLRYNGGGSVDVAEQIMNALVPAAADGKLMYTNDFNPDKENLNDAYNFERTNNLTLDKLVVITSRGSASSSELLINCLKPYMEVTLVGEQTYGKPVGSFPLSSFNSVLDQNNVELVPITFAIANAAGEAEYYDGFPADILAADDPSINWGNLEDERLSAALSYLLYGNLSPSSRTKTLKSNWQMIDGFTGLQKEFPVY</sequence>
<dbReference type="eggNOG" id="COG0793">
    <property type="taxonomic scope" value="Bacteria"/>
</dbReference>
<dbReference type="EMBL" id="CP002955">
    <property type="protein sequence ID" value="AEL28767.1"/>
    <property type="molecule type" value="Genomic_DNA"/>
</dbReference>
<dbReference type="PANTHER" id="PTHR32060:SF30">
    <property type="entry name" value="CARBOXY-TERMINAL PROCESSING PROTEASE CTPA"/>
    <property type="match status" value="1"/>
</dbReference>
<dbReference type="RefSeq" id="WP_014023046.1">
    <property type="nucleotide sequence ID" value="NC_015914.1"/>
</dbReference>
<dbReference type="Pfam" id="PF03572">
    <property type="entry name" value="Peptidase_S41"/>
    <property type="match status" value="1"/>
</dbReference>
<organism evidence="2 3">
    <name type="scientific">Cyclobacterium marinum (strain ATCC 25205 / DSM 745 / LMG 13164 / NCIMB 1802)</name>
    <name type="common">Flectobacillus marinus</name>
    <dbReference type="NCBI Taxonomy" id="880070"/>
    <lineage>
        <taxon>Bacteria</taxon>
        <taxon>Pseudomonadati</taxon>
        <taxon>Bacteroidota</taxon>
        <taxon>Cytophagia</taxon>
        <taxon>Cytophagales</taxon>
        <taxon>Cyclobacteriaceae</taxon>
        <taxon>Cyclobacterium</taxon>
    </lineage>
</organism>
<dbReference type="InterPro" id="IPR036034">
    <property type="entry name" value="PDZ_sf"/>
</dbReference>
<dbReference type="PROSITE" id="PS51257">
    <property type="entry name" value="PROKAR_LIPOPROTEIN"/>
    <property type="match status" value="1"/>
</dbReference>
<name>G0J8G7_CYCMS</name>
<dbReference type="InterPro" id="IPR041613">
    <property type="entry name" value="Pept_S41_N"/>
</dbReference>